<evidence type="ECO:0000256" key="3">
    <source>
        <dbReference type="ARBA" id="ARBA00022450"/>
    </source>
</evidence>
<dbReference type="CDD" id="cd17646">
    <property type="entry name" value="A_NRPS_AB3403-like"/>
    <property type="match status" value="1"/>
</dbReference>
<dbReference type="NCBIfam" id="TIGR01733">
    <property type="entry name" value="AA-adenyl-dom"/>
    <property type="match status" value="1"/>
</dbReference>
<dbReference type="InterPro" id="IPR020841">
    <property type="entry name" value="PKS_Beta-ketoAc_synthase_dom"/>
</dbReference>
<dbReference type="FunFam" id="1.10.1200.10:FF:000016">
    <property type="entry name" value="Non-ribosomal peptide synthase"/>
    <property type="match status" value="1"/>
</dbReference>
<dbReference type="FunFam" id="3.40.50.980:FF:000001">
    <property type="entry name" value="Non-ribosomal peptide synthetase"/>
    <property type="match status" value="1"/>
</dbReference>
<evidence type="ECO:0000256" key="2">
    <source>
        <dbReference type="ARBA" id="ARBA00004496"/>
    </source>
</evidence>
<dbReference type="InterPro" id="IPR010071">
    <property type="entry name" value="AA_adenyl_dom"/>
</dbReference>
<dbReference type="InterPro" id="IPR032821">
    <property type="entry name" value="PKS_assoc"/>
</dbReference>
<dbReference type="Pfam" id="PF00109">
    <property type="entry name" value="ketoacyl-synt"/>
    <property type="match status" value="1"/>
</dbReference>
<dbReference type="PROSITE" id="PS00600">
    <property type="entry name" value="AA_TRANSFER_CLASS_3"/>
    <property type="match status" value="1"/>
</dbReference>
<evidence type="ECO:0000256" key="5">
    <source>
        <dbReference type="ARBA" id="ARBA00022553"/>
    </source>
</evidence>
<feature type="domain" description="Ketosynthase family 3 (KS3)" evidence="12">
    <location>
        <begin position="94"/>
        <end position="492"/>
    </location>
</feature>
<dbReference type="GO" id="GO:0004315">
    <property type="term" value="F:3-oxoacyl-[acyl-carrier-protein] synthase activity"/>
    <property type="evidence" value="ECO:0007669"/>
    <property type="project" value="InterPro"/>
</dbReference>
<dbReference type="Pfam" id="PF00698">
    <property type="entry name" value="Acyl_transf_1"/>
    <property type="match status" value="1"/>
</dbReference>
<dbReference type="SUPFAM" id="SSF52777">
    <property type="entry name" value="CoA-dependent acyltransferases"/>
    <property type="match status" value="4"/>
</dbReference>
<dbReference type="InterPro" id="IPR018201">
    <property type="entry name" value="Ketoacyl_synth_AS"/>
</dbReference>
<comment type="cofactor">
    <cofactor evidence="1">
        <name>pantetheine 4'-phosphate</name>
        <dbReference type="ChEBI" id="CHEBI:47942"/>
    </cofactor>
</comment>
<dbReference type="Gene3D" id="3.40.366.10">
    <property type="entry name" value="Malonyl-Coenzyme A Acyl Carrier Protein, domain 2"/>
    <property type="match status" value="1"/>
</dbReference>
<dbReference type="GO" id="GO:0031177">
    <property type="term" value="F:phosphopantetheine binding"/>
    <property type="evidence" value="ECO:0007669"/>
    <property type="project" value="InterPro"/>
</dbReference>
<dbReference type="FunFam" id="3.40.47.10:FF:000019">
    <property type="entry name" value="Polyketide synthase type I"/>
    <property type="match status" value="1"/>
</dbReference>
<comment type="similarity">
    <text evidence="10">In the C-terminal section; belongs to the NRP synthetase family.</text>
</comment>
<evidence type="ECO:0000313" key="14">
    <source>
        <dbReference type="Proteomes" id="UP000250434"/>
    </source>
</evidence>
<comment type="subcellular location">
    <subcellularLocation>
        <location evidence="2">Cytoplasm</location>
    </subcellularLocation>
</comment>
<dbReference type="SMART" id="SM01294">
    <property type="entry name" value="PKS_PP_betabranch"/>
    <property type="match status" value="1"/>
</dbReference>
<dbReference type="Gene3D" id="3.40.47.10">
    <property type="match status" value="1"/>
</dbReference>
<keyword evidence="14" id="KW-1185">Reference proteome</keyword>
<dbReference type="SUPFAM" id="SSF53901">
    <property type="entry name" value="Thiolase-like"/>
    <property type="match status" value="1"/>
</dbReference>
<dbReference type="SUPFAM" id="SSF55048">
    <property type="entry name" value="Probable ACP-binding domain of malonyl-CoA ACP transacylase"/>
    <property type="match status" value="1"/>
</dbReference>
<dbReference type="SUPFAM" id="SSF52151">
    <property type="entry name" value="FabD/lysophospholipase-like"/>
    <property type="match status" value="1"/>
</dbReference>
<evidence type="ECO:0000256" key="4">
    <source>
        <dbReference type="ARBA" id="ARBA00022490"/>
    </source>
</evidence>
<dbReference type="Pfam" id="PF02801">
    <property type="entry name" value="Ketoacyl-synt_C"/>
    <property type="match status" value="1"/>
</dbReference>
<sequence>MQPTQAGLQSWLVQQLASRTGLPPEAIDRDAPLSGYGLSSRDAVILIGELAELLKMDLSATLFWEHPSINALSAHLSGGETAPAPRERAEAARDEPIAVVGLGCRFPGADSPAEFWDLLDRGGDGIADARRRPAELGRTHGLLRDVDGFDAGFFSISAREVSAVDPQQRLLLEVAWEALEHAGIAPSALAGTRTGVFVGISTSDHARSGAPLTAHSGTGQALSIAANRLSYFLDLKGPSLAVDTACSSSLVAVHLACRSLRSGEAETALAGGVNLLLSGELTEVFGQAGMLAGDGRCKTFDAAADGYVRAEGCGVVVLKTLSAARRDGDRVLALLRGSAVNQDGRSNGLTAPSGAAQREVIRDALAEAGLTPADIGYVEAHGTGTPLGDPIETRALTAVLGENRTEPFLLGSVKTNIGHTEAAAGIAGLIKVVLMLRHGRIPAHLHLRERNAEIAAGPFEIPETTRNWTTRHAAGVSSFGFGGTNAHVIVTEPEPTPARDGGELRPRHVCTLSARTETALRTLAARYAELDTPNVRDLCHTTNVGRAHLRHRAAFSAGDPGELRERLTEIAAGQGSLKVHIGQKSPAGPGGLAFLFSGQGAQYPGMARQLYATSARFRGLLGECGELFADQVGTTLPALLFSGDRLGETRYTQPALFCLEYALARLWQSWGVTPDYLLGHSVGQLAAACVAGVFDLADGLRLVAERGRVVQELAGTGAMLVVFADENTVRAALTSGLALAAVNGAENVTVSGEPAEIAALEAELHRRGVKTKAMSSTRAFHSPMMAAARDAFAEIAATVTYREPSIPLISDLDGRPCRPDADYWTRHLTDTVRFADGITTLGDLGCTQFVEVGPQQVLIGAGRRALPGRVWVPSLREGAGDWEVLTGSAARLYAHGRDLDWAAFHHGHRATRTDLPTYPFEREAHRRVEEQPVNTVKESGVDGHDRVLPSLAQVLATLLETSGPIDPDLSFLELGADSMTLFQTLQSVQRTFGVSIPINRLFEELNTLNRLADHVRAHAPAETTAPAAAPVPAGSPSAGPLPAAGTEVGRFLEVHEKVMAQAYELMRGGATSAPAPPAMPAVSMPRKEVRAIAPKDTFVAFAPKAAQKTAGHLTEAQRALAEDVVTRFCERTRASKAQAARERAYHADVRHAPQPYLTLREARYPLVVTRSSGSHVWDLDGNEYIDLTMGFGVNFFGHGEPFINDAITARLEQGMQLGPHSDLADDVSRLITELTGKQRVVFCNTGSEAVMVAVRLARAITGRDKIALFAGAYHGSADPILARQDPSGESVPLAPGVPEDISRNALVLTYGDDASLEVLRAHAGELAAVLVEPVQSRRPDQQPVAFLRQVRALTRDAGVPLVLDEVITGFRMHPGGVQGLWGIEADLTTYGKVVGGGLPIGVVAGDAKYLDAIDGGAWPFGDAPYPQSVRTFFSGTFCKHPLALAAGRAVLEEMRRRGPALQQELSDRVAGLAARLDTMFTEAGVPIRVARFGSLFRLRFLNEAPSSELVELFHTMLVTQGLYIWEGRNCFLSTAHTDADIDRIVVAVASTVNQLTAAGFFPGARPALATESPEDGDGYPLSDVQREMWFFDQVSADHSRSYNESAVLDLRGELDVPALRAAVGETIARHDSLHTVFAKDGSKQQVLPRLAVEVPLVELTADTLRPWFDARADEVFDLATGPLVRAAILRLAPDHHQLYLGVHHAVIDGWSFVVLFEEIADLYNGAASLPPAPRYREFVHRQAAKPDDSDYWATQFPAGLPALKLPTDRARTGRTSCRGGRVETRFAADRVTALSRELGVTPFTVLFAAYAQLVHQLSGQDELVIGVPQAQRGHPGADRLVGNCSSLLPIRSRFDRTRTVREYVTGIQHTLVEAYAHPAFSTAALGARLNLDPRAQAVGTIFNVDRAPAVPRLTGLTADLRRTTRRYTKIDLEVDVLFAGDQLTVTFEYNAELFDHTTVRRHARTYQDLLTTFLDRPDARFDQLDPAPFNDTAHELRPGTLPELFEAQAAATPHATALVHAGETLTYAELDTRADRLARHLAALGAGPEQLVVLALPRSADLVVSVLAVLKAGAAYLPLDLDQPPARLARLIEDSAARIVLATGDTAGLLPTVDSLVLLDALEYAEAPPRKAEPGNAAYVLYTSGSTGRPKGVVVTHEAVSNTLQWWQHEAGFGPGHRVLLKTPMTFDPSILEFFCPLFTGATLVVAEHDAHKDPARLVSLIRETGVTCVQFVPTTLREFLAEPDVGECTSLNTVMCAGEALPTALVEQCLDLLDAELYNLYGPTEASIDLTFWKARRGVEAVTVPIGRPLWNFRVHVLDADLRPVPPGEAGELYVAGVGLARGYLGRPDVTAAAFVPDPFAGDGSRMYRTGDLVRWSDSGELEFLGRADTQVKLRGVRIELGEIEEALRALPAVRDACVLVRDEQLVAYLAGDIADPLALVRSLRDVLPSSMVPAQALALATLPTLTSGKVDRKALAELPLPKTDTAQGAEPRTAAEERLLAIWTDVLGSPVGVHDDFFTHGGTSLTAMRLLTRVRAELGHELTVRELFAAPTVAGLAARFAGHADTRPALVPVPRDEPVPLSFAQARLWFLYRLGGPSPMYNIPMSFRLDGELDTGALRAAFGDLVTRHESLRTTVTEIDGVAVQHIVPAAEATVDFAEGTPDDAAEHAFNLVNELPLRVRLHRTGPAEHVLTVVLHHLAGDAWSFGQLARDLATAYEARRAGHAPTWAPLPVQYADYTVWQAELLGDEKDPDSLVARQLKFWKSALAGLPDELNLPYDRPRPAKPSQRGASLEFEVDAACHERLLGLARECAASFFMIAQAGLSTLLTNLGAGTDIPLGTPVAGRADPALDQLIGFFANTVVLRTDTAGNPAFRDLLTRVRDANLPAYAHQDVPFEHLVRVLNPPRSRSRHPLFQIMLVSENTEQVDVGLPGLRMREEPVGSTTAKFDLVLSLREHHHPDGSAAGVRGSLEYSTDLFDEPTARGLADGFVRLLATVAADPAARCAEIH</sequence>
<dbReference type="CDD" id="cd19531">
    <property type="entry name" value="LCL_NRPS-like"/>
    <property type="match status" value="1"/>
</dbReference>
<keyword evidence="5" id="KW-0597">Phosphoprotein</keyword>
<evidence type="ECO:0000256" key="1">
    <source>
        <dbReference type="ARBA" id="ARBA00001957"/>
    </source>
</evidence>
<dbReference type="Gene3D" id="3.30.559.10">
    <property type="entry name" value="Chloramphenicol acetyltransferase-like domain"/>
    <property type="match status" value="2"/>
</dbReference>
<dbReference type="Pfam" id="PF00202">
    <property type="entry name" value="Aminotran_3"/>
    <property type="match status" value="1"/>
</dbReference>
<dbReference type="GO" id="GO:0006633">
    <property type="term" value="P:fatty acid biosynthetic process"/>
    <property type="evidence" value="ECO:0007669"/>
    <property type="project" value="InterPro"/>
</dbReference>
<dbReference type="InterPro" id="IPR000873">
    <property type="entry name" value="AMP-dep_synth/lig_dom"/>
</dbReference>
<dbReference type="Gene3D" id="3.30.70.3290">
    <property type="match status" value="1"/>
</dbReference>
<feature type="domain" description="Carrier" evidence="11">
    <location>
        <begin position="2492"/>
        <end position="2566"/>
    </location>
</feature>
<dbReference type="PROSITE" id="PS00455">
    <property type="entry name" value="AMP_BINDING"/>
    <property type="match status" value="1"/>
</dbReference>
<dbReference type="FunFam" id="3.40.50.12780:FF:000012">
    <property type="entry name" value="Non-ribosomal peptide synthetase"/>
    <property type="match status" value="1"/>
</dbReference>
<dbReference type="Pfam" id="PF00550">
    <property type="entry name" value="PP-binding"/>
    <property type="match status" value="3"/>
</dbReference>
<dbReference type="Pfam" id="PF00668">
    <property type="entry name" value="Condensation"/>
    <property type="match status" value="2"/>
</dbReference>
<evidence type="ECO:0000256" key="9">
    <source>
        <dbReference type="ARBA" id="ARBA00023194"/>
    </source>
</evidence>
<dbReference type="GO" id="GO:0030170">
    <property type="term" value="F:pyridoxal phosphate binding"/>
    <property type="evidence" value="ECO:0007669"/>
    <property type="project" value="InterPro"/>
</dbReference>
<dbReference type="SUPFAM" id="SSF56801">
    <property type="entry name" value="Acetyl-CoA synthetase-like"/>
    <property type="match status" value="1"/>
</dbReference>
<feature type="domain" description="Carrier" evidence="11">
    <location>
        <begin position="941"/>
        <end position="1019"/>
    </location>
</feature>
<dbReference type="InterPro" id="IPR014031">
    <property type="entry name" value="Ketoacyl_synth_C"/>
</dbReference>
<dbReference type="InterPro" id="IPR014043">
    <property type="entry name" value="Acyl_transferase_dom"/>
</dbReference>
<dbReference type="Gene3D" id="3.40.640.10">
    <property type="entry name" value="Type I PLP-dependent aspartate aminotransferase-like (Major domain)"/>
    <property type="match status" value="1"/>
</dbReference>
<dbReference type="InterPro" id="IPR009081">
    <property type="entry name" value="PP-bd_ACP"/>
</dbReference>
<dbReference type="PANTHER" id="PTHR43775:SF37">
    <property type="entry name" value="SI:DKEY-61P9.11"/>
    <property type="match status" value="1"/>
</dbReference>
<dbReference type="EMBL" id="CP015163">
    <property type="protein sequence ID" value="AXB42500.1"/>
    <property type="molecule type" value="Genomic_DNA"/>
</dbReference>
<dbReference type="GO" id="GO:0005737">
    <property type="term" value="C:cytoplasm"/>
    <property type="evidence" value="ECO:0007669"/>
    <property type="project" value="UniProtKB-SubCell"/>
</dbReference>
<dbReference type="Gene3D" id="3.90.1150.10">
    <property type="entry name" value="Aspartate Aminotransferase, domain 1"/>
    <property type="match status" value="1"/>
</dbReference>
<dbReference type="FunFam" id="2.30.38.10:FF:000001">
    <property type="entry name" value="Non-ribosomal peptide synthetase PvdI"/>
    <property type="match status" value="1"/>
</dbReference>
<keyword evidence="3" id="KW-0596">Phosphopantetheine</keyword>
<dbReference type="GO" id="GO:0005886">
    <property type="term" value="C:plasma membrane"/>
    <property type="evidence" value="ECO:0007669"/>
    <property type="project" value="TreeGrafter"/>
</dbReference>
<dbReference type="InterPro" id="IPR016036">
    <property type="entry name" value="Malonyl_transacylase_ACP-bd"/>
</dbReference>
<dbReference type="Gene3D" id="3.30.559.30">
    <property type="entry name" value="Nonribosomal peptide synthetase, condensation domain"/>
    <property type="match status" value="2"/>
</dbReference>
<dbReference type="Gene3D" id="3.40.50.12780">
    <property type="entry name" value="N-terminal domain of ligase-like"/>
    <property type="match status" value="1"/>
</dbReference>
<keyword evidence="6" id="KW-0808">Transferase</keyword>
<dbReference type="InterPro" id="IPR020845">
    <property type="entry name" value="AMP-binding_CS"/>
</dbReference>
<reference evidence="13 14" key="1">
    <citation type="submission" date="2016-04" db="EMBL/GenBank/DDBJ databases">
        <title>Complete genome sequence and analysis of deep-sea sediment isolate, Amycolatopsis sp. WP1.</title>
        <authorList>
            <person name="Wang H."/>
            <person name="Chen S."/>
            <person name="Wu Q."/>
        </authorList>
    </citation>
    <scope>NUCLEOTIDE SEQUENCE [LARGE SCALE GENOMIC DNA]</scope>
    <source>
        <strain evidence="13 14">WP1</strain>
    </source>
</reference>
<evidence type="ECO:0000256" key="10">
    <source>
        <dbReference type="ARBA" id="ARBA00029443"/>
    </source>
</evidence>
<dbReference type="GO" id="GO:0008483">
    <property type="term" value="F:transaminase activity"/>
    <property type="evidence" value="ECO:0007669"/>
    <property type="project" value="InterPro"/>
</dbReference>
<keyword evidence="9" id="KW-0045">Antibiotic biosynthesis</keyword>
<accession>A0A344L376</accession>
<keyword evidence="7" id="KW-0663">Pyridoxal phosphate</keyword>
<dbReference type="SUPFAM" id="SSF47336">
    <property type="entry name" value="ACP-like"/>
    <property type="match status" value="3"/>
</dbReference>
<dbReference type="GO" id="GO:0071770">
    <property type="term" value="P:DIM/DIP cell wall layer assembly"/>
    <property type="evidence" value="ECO:0007669"/>
    <property type="project" value="TreeGrafter"/>
</dbReference>
<dbReference type="GO" id="GO:0017000">
    <property type="term" value="P:antibiotic biosynthetic process"/>
    <property type="evidence" value="ECO:0007669"/>
    <property type="project" value="UniProtKB-KW"/>
</dbReference>
<dbReference type="InterPro" id="IPR045851">
    <property type="entry name" value="AMP-bd_C_sf"/>
</dbReference>
<dbReference type="Gene3D" id="1.10.1200.10">
    <property type="entry name" value="ACP-like"/>
    <property type="match status" value="3"/>
</dbReference>
<dbReference type="RefSeq" id="WP_113691769.1">
    <property type="nucleotide sequence ID" value="NZ_CP015163.1"/>
</dbReference>
<dbReference type="SMART" id="SM00825">
    <property type="entry name" value="PKS_KS"/>
    <property type="match status" value="1"/>
</dbReference>
<dbReference type="SMART" id="SM00823">
    <property type="entry name" value="PKS_PP"/>
    <property type="match status" value="3"/>
</dbReference>
<dbReference type="InterPro" id="IPR049704">
    <property type="entry name" value="Aminotrans_3_PPA_site"/>
</dbReference>
<dbReference type="InterPro" id="IPR036736">
    <property type="entry name" value="ACP-like_sf"/>
</dbReference>
<evidence type="ECO:0000259" key="12">
    <source>
        <dbReference type="PROSITE" id="PS52004"/>
    </source>
</evidence>
<dbReference type="Gene3D" id="3.30.300.30">
    <property type="match status" value="1"/>
</dbReference>
<evidence type="ECO:0000256" key="7">
    <source>
        <dbReference type="ARBA" id="ARBA00022898"/>
    </source>
</evidence>
<dbReference type="InterPro" id="IPR016039">
    <property type="entry name" value="Thiolase-like"/>
</dbReference>
<dbReference type="InterPro" id="IPR023213">
    <property type="entry name" value="CAT-like_dom_sf"/>
</dbReference>
<dbReference type="PROSITE" id="PS00606">
    <property type="entry name" value="KS3_1"/>
    <property type="match status" value="1"/>
</dbReference>
<dbReference type="Pfam" id="PF16197">
    <property type="entry name" value="KAsynt_C_assoc"/>
    <property type="match status" value="1"/>
</dbReference>
<dbReference type="KEGG" id="aab:A4R43_08150"/>
<protein>
    <recommendedName>
        <fullName evidence="15">Non-ribosomal peptide synthetase</fullName>
    </recommendedName>
</protein>
<evidence type="ECO:0000256" key="6">
    <source>
        <dbReference type="ARBA" id="ARBA00022679"/>
    </source>
</evidence>
<dbReference type="InterPro" id="IPR001242">
    <property type="entry name" value="Condensation_dom"/>
</dbReference>
<evidence type="ECO:0000259" key="11">
    <source>
        <dbReference type="PROSITE" id="PS50075"/>
    </source>
</evidence>
<dbReference type="PROSITE" id="PS50075">
    <property type="entry name" value="CARRIER"/>
    <property type="match status" value="3"/>
</dbReference>
<dbReference type="CDD" id="cd00833">
    <property type="entry name" value="PKS"/>
    <property type="match status" value="1"/>
</dbReference>
<dbReference type="GO" id="GO:0004312">
    <property type="term" value="F:fatty acid synthase activity"/>
    <property type="evidence" value="ECO:0007669"/>
    <property type="project" value="TreeGrafter"/>
</dbReference>
<keyword evidence="8" id="KW-0175">Coiled coil</keyword>
<dbReference type="InterPro" id="IPR015422">
    <property type="entry name" value="PyrdxlP-dep_Trfase_small"/>
</dbReference>
<dbReference type="SMART" id="SM00827">
    <property type="entry name" value="PKS_AT"/>
    <property type="match status" value="1"/>
</dbReference>
<gene>
    <name evidence="13" type="ORF">A4R43_08150</name>
</gene>
<evidence type="ECO:0008006" key="15">
    <source>
        <dbReference type="Google" id="ProtNLM"/>
    </source>
</evidence>
<dbReference type="PROSITE" id="PS52004">
    <property type="entry name" value="KS3_2"/>
    <property type="match status" value="1"/>
</dbReference>
<dbReference type="InterPro" id="IPR014030">
    <property type="entry name" value="Ketoacyl_synth_N"/>
</dbReference>
<dbReference type="InterPro" id="IPR005814">
    <property type="entry name" value="Aminotrans_3"/>
</dbReference>
<organism evidence="13 14">
    <name type="scientific">Amycolatopsis albispora</name>
    <dbReference type="NCBI Taxonomy" id="1804986"/>
    <lineage>
        <taxon>Bacteria</taxon>
        <taxon>Bacillati</taxon>
        <taxon>Actinomycetota</taxon>
        <taxon>Actinomycetes</taxon>
        <taxon>Pseudonocardiales</taxon>
        <taxon>Pseudonocardiaceae</taxon>
        <taxon>Amycolatopsis</taxon>
    </lineage>
</organism>
<dbReference type="CDD" id="cd00610">
    <property type="entry name" value="OAT_like"/>
    <property type="match status" value="1"/>
</dbReference>
<name>A0A344L376_9PSEU</name>
<dbReference type="Proteomes" id="UP000250434">
    <property type="component" value="Chromosome"/>
</dbReference>
<keyword evidence="4" id="KW-0963">Cytoplasm</keyword>
<dbReference type="InterPro" id="IPR015421">
    <property type="entry name" value="PyrdxlP-dep_Trfase_major"/>
</dbReference>
<dbReference type="CDD" id="cd19540">
    <property type="entry name" value="LCL_NRPS-like"/>
    <property type="match status" value="1"/>
</dbReference>
<dbReference type="Pfam" id="PF00501">
    <property type="entry name" value="AMP-binding"/>
    <property type="match status" value="1"/>
</dbReference>
<evidence type="ECO:0000313" key="13">
    <source>
        <dbReference type="EMBL" id="AXB42500.1"/>
    </source>
</evidence>
<dbReference type="GO" id="GO:0044550">
    <property type="term" value="P:secondary metabolite biosynthetic process"/>
    <property type="evidence" value="ECO:0007669"/>
    <property type="project" value="UniProtKB-ARBA"/>
</dbReference>
<dbReference type="InterPro" id="IPR050091">
    <property type="entry name" value="PKS_NRPS_Biosynth_Enz"/>
</dbReference>
<dbReference type="InterPro" id="IPR015424">
    <property type="entry name" value="PyrdxlP-dep_Trfase"/>
</dbReference>
<feature type="domain" description="Carrier" evidence="11">
    <location>
        <begin position="3"/>
        <end position="80"/>
    </location>
</feature>
<dbReference type="InterPro" id="IPR001227">
    <property type="entry name" value="Ac_transferase_dom_sf"/>
</dbReference>
<dbReference type="InterPro" id="IPR020806">
    <property type="entry name" value="PKS_PP-bd"/>
</dbReference>
<dbReference type="OrthoDB" id="5478077at2"/>
<dbReference type="InterPro" id="IPR042099">
    <property type="entry name" value="ANL_N_sf"/>
</dbReference>
<dbReference type="PANTHER" id="PTHR43775">
    <property type="entry name" value="FATTY ACID SYNTHASE"/>
    <property type="match status" value="1"/>
</dbReference>
<dbReference type="InterPro" id="IPR016035">
    <property type="entry name" value="Acyl_Trfase/lysoPLipase"/>
</dbReference>
<dbReference type="SUPFAM" id="SSF53383">
    <property type="entry name" value="PLP-dependent transferases"/>
    <property type="match status" value="1"/>
</dbReference>
<proteinExistence type="inferred from homology"/>
<evidence type="ECO:0000256" key="8">
    <source>
        <dbReference type="ARBA" id="ARBA00023054"/>
    </source>
</evidence>